<dbReference type="GO" id="GO:0005634">
    <property type="term" value="C:nucleus"/>
    <property type="evidence" value="ECO:0007669"/>
    <property type="project" value="TreeGrafter"/>
</dbReference>
<feature type="region of interest" description="Disordered" evidence="1">
    <location>
        <begin position="192"/>
        <end position="260"/>
    </location>
</feature>
<keyword evidence="7" id="KW-1185">Reference proteome</keyword>
<dbReference type="CDD" id="cd17075">
    <property type="entry name" value="UBX1_UBXN9"/>
    <property type="match status" value="1"/>
</dbReference>
<evidence type="ECO:0000259" key="2">
    <source>
        <dbReference type="PROSITE" id="PS50033"/>
    </source>
</evidence>
<dbReference type="GO" id="GO:0006886">
    <property type="term" value="P:intracellular protein transport"/>
    <property type="evidence" value="ECO:0007669"/>
    <property type="project" value="TreeGrafter"/>
</dbReference>
<dbReference type="GO" id="GO:0012506">
    <property type="term" value="C:vesicle membrane"/>
    <property type="evidence" value="ECO:0007669"/>
    <property type="project" value="TreeGrafter"/>
</dbReference>
<dbReference type="Proteomes" id="UP000677228">
    <property type="component" value="Unassembled WGS sequence"/>
</dbReference>
<dbReference type="CDD" id="cd16105">
    <property type="entry name" value="Ubl_ASPSCR1_like"/>
    <property type="match status" value="1"/>
</dbReference>
<dbReference type="GO" id="GO:0042593">
    <property type="term" value="P:glucose homeostasis"/>
    <property type="evidence" value="ECO:0007669"/>
    <property type="project" value="TreeGrafter"/>
</dbReference>
<dbReference type="Pfam" id="PF00789">
    <property type="entry name" value="UBX"/>
    <property type="match status" value="1"/>
</dbReference>
<feature type="region of interest" description="Disordered" evidence="1">
    <location>
        <begin position="540"/>
        <end position="575"/>
    </location>
</feature>
<dbReference type="AlphaFoldDB" id="A0A813SR52"/>
<dbReference type="Pfam" id="PF11470">
    <property type="entry name" value="TUG-UBL1"/>
    <property type="match status" value="1"/>
</dbReference>
<dbReference type="Proteomes" id="UP000681722">
    <property type="component" value="Unassembled WGS sequence"/>
</dbReference>
<dbReference type="InterPro" id="IPR029071">
    <property type="entry name" value="Ubiquitin-like_domsf"/>
</dbReference>
<dbReference type="GO" id="GO:0005737">
    <property type="term" value="C:cytoplasm"/>
    <property type="evidence" value="ECO:0007669"/>
    <property type="project" value="TreeGrafter"/>
</dbReference>
<dbReference type="EMBL" id="CAJOBA010000194">
    <property type="protein sequence ID" value="CAF3512868.1"/>
    <property type="molecule type" value="Genomic_DNA"/>
</dbReference>
<evidence type="ECO:0000313" key="3">
    <source>
        <dbReference type="EMBL" id="CAF0736129.1"/>
    </source>
</evidence>
<feature type="compositionally biased region" description="Polar residues" evidence="1">
    <location>
        <begin position="566"/>
        <end position="575"/>
    </location>
</feature>
<sequence>MSKNTINILCPSGHRRKFQQMTPNTKLLQVLDEICTQENLDPSEWGFIHQRVKCDLTIPWRLSQIPTNAQLEMYKLDQRRSHQDVTVQLQLTDGTRYSGLFEPVVTLQELLDWFRVQPESIIAAVDISVTDTNTYPVCSYMNEEIVGEYALSNTTLRELGLTGGTAVIRYHHRTVSNDEIKRINNQIDEKIVRRRQQQQKQQTTAINSQSQNASLSTTNTSQSLSSNWQSPSQHSTLENTMSTTREPPRPIRINDNIPSIFQDQPVTTQRTNRGPQPNQSPTLAQALGINLSFDERLDQRPRVDFSNFKFPESTKGKNLYQNESADQQKIIQNWKPCDRQTLVYDLTKIKKNRDTRDSDLPDTFFELTPNDLRLVLTDLKRLSDPEEDLKTRAMREGGGNKSCYEHIAIRLVVNNRYILQGLFRPTEPVSRLYDFVRKSIRQEQTQFYLYTSPPKIEIKDLFKTLIEYELAPAAYVYIGTTNSKRPATASASSTTLIELKPELIQPSSLKTLEYADKIVSQEVFEKVKQISDEDAALDTLGGLTNTTQRPTSSLSMSAQLSTSTQRPRQMATTNNDTEIKAKLAKFLPSRK</sequence>
<dbReference type="CDD" id="cd16118">
    <property type="entry name" value="UBX2_UBXN9"/>
    <property type="match status" value="1"/>
</dbReference>
<evidence type="ECO:0000313" key="5">
    <source>
        <dbReference type="EMBL" id="CAF3512868.1"/>
    </source>
</evidence>
<feature type="domain" description="UBX" evidence="2">
    <location>
        <begin position="409"/>
        <end position="478"/>
    </location>
</feature>
<accession>A0A813SR52</accession>
<dbReference type="InterPro" id="IPR021569">
    <property type="entry name" value="TUG-UBL1"/>
</dbReference>
<dbReference type="EMBL" id="CAJOBC010000457">
    <property type="protein sequence ID" value="CAF3588761.1"/>
    <property type="molecule type" value="Genomic_DNA"/>
</dbReference>
<dbReference type="EMBL" id="CAJNOQ010000457">
    <property type="protein sequence ID" value="CAF0803514.1"/>
    <property type="molecule type" value="Genomic_DNA"/>
</dbReference>
<name>A0A813SR52_9BILA</name>
<dbReference type="Gene3D" id="3.10.20.90">
    <property type="entry name" value="Phosphatidylinositol 3-kinase Catalytic Subunit, Chain A, domain 1"/>
    <property type="match status" value="2"/>
</dbReference>
<dbReference type="Proteomes" id="UP000663829">
    <property type="component" value="Unassembled WGS sequence"/>
</dbReference>
<feature type="compositionally biased region" description="Low complexity" evidence="1">
    <location>
        <begin position="551"/>
        <end position="565"/>
    </location>
</feature>
<dbReference type="OrthoDB" id="440781at2759"/>
<dbReference type="InterPro" id="IPR001012">
    <property type="entry name" value="UBX_dom"/>
</dbReference>
<protein>
    <recommendedName>
        <fullName evidence="2">UBX domain-containing protein</fullName>
    </recommendedName>
</protein>
<gene>
    <name evidence="4" type="ORF">GPM918_LOCUS3646</name>
    <name evidence="3" type="ORF">OVA965_LOCUS1150</name>
    <name evidence="6" type="ORF">SRO942_LOCUS3646</name>
    <name evidence="5" type="ORF">TMI583_LOCUS1151</name>
</gene>
<proteinExistence type="predicted"/>
<dbReference type="PANTHER" id="PTHR46467:SF1">
    <property type="entry name" value="TETHER CONTAINING UBX DOMAIN FOR GLUT4"/>
    <property type="match status" value="1"/>
</dbReference>
<dbReference type="SUPFAM" id="SSF54236">
    <property type="entry name" value="Ubiquitin-like"/>
    <property type="match status" value="2"/>
</dbReference>
<organism evidence="4 7">
    <name type="scientific">Didymodactylos carnosus</name>
    <dbReference type="NCBI Taxonomy" id="1234261"/>
    <lineage>
        <taxon>Eukaryota</taxon>
        <taxon>Metazoa</taxon>
        <taxon>Spiralia</taxon>
        <taxon>Gnathifera</taxon>
        <taxon>Rotifera</taxon>
        <taxon>Eurotatoria</taxon>
        <taxon>Bdelloidea</taxon>
        <taxon>Philodinida</taxon>
        <taxon>Philodinidae</taxon>
        <taxon>Didymodactylos</taxon>
    </lineage>
</organism>
<dbReference type="PROSITE" id="PS50033">
    <property type="entry name" value="UBX"/>
    <property type="match status" value="1"/>
</dbReference>
<evidence type="ECO:0000313" key="7">
    <source>
        <dbReference type="Proteomes" id="UP000663829"/>
    </source>
</evidence>
<dbReference type="InterPro" id="IPR059238">
    <property type="entry name" value="UBX1_UBXN9"/>
</dbReference>
<dbReference type="Proteomes" id="UP000682733">
    <property type="component" value="Unassembled WGS sequence"/>
</dbReference>
<feature type="compositionally biased region" description="Low complexity" evidence="1">
    <location>
        <begin position="198"/>
        <end position="236"/>
    </location>
</feature>
<feature type="compositionally biased region" description="Low complexity" evidence="1">
    <location>
        <begin position="251"/>
        <end position="260"/>
    </location>
</feature>
<dbReference type="PANTHER" id="PTHR46467">
    <property type="entry name" value="TETHER CONTAINING UBX DOMAIN FOR GLUT4"/>
    <property type="match status" value="1"/>
</dbReference>
<evidence type="ECO:0000313" key="4">
    <source>
        <dbReference type="EMBL" id="CAF0803514.1"/>
    </source>
</evidence>
<dbReference type="EMBL" id="CAJNOK010000194">
    <property type="protein sequence ID" value="CAF0736129.1"/>
    <property type="molecule type" value="Genomic_DNA"/>
</dbReference>
<comment type="caution">
    <text evidence="4">The sequence shown here is derived from an EMBL/GenBank/DDBJ whole genome shotgun (WGS) entry which is preliminary data.</text>
</comment>
<evidence type="ECO:0000256" key="1">
    <source>
        <dbReference type="SAM" id="MobiDB-lite"/>
    </source>
</evidence>
<evidence type="ECO:0000313" key="6">
    <source>
        <dbReference type="EMBL" id="CAF3588761.1"/>
    </source>
</evidence>
<reference evidence="4" key="1">
    <citation type="submission" date="2021-02" db="EMBL/GenBank/DDBJ databases">
        <authorList>
            <person name="Nowell W R."/>
        </authorList>
    </citation>
    <scope>NUCLEOTIDE SEQUENCE</scope>
</reference>